<evidence type="ECO:0000256" key="2">
    <source>
        <dbReference type="ARBA" id="ARBA00022801"/>
    </source>
</evidence>
<sequence length="175" mass="20043">MLNTEITVKSEKIFEGKIINLRVDTVELDKQKYTKREIVEHRNAVAVVAINEDKEILLVKQFRKAVEDFLFELPAGILNIAEVPVEGALRELKEETGYEAKKIKQICEFYSSPGFTNEKIYLFKAEDLSFASTKLDEDECIETITITKEEAKKMLETGRISDSKTIIGILHWINS</sequence>
<dbReference type="AlphaFoldDB" id="A0A974GVM7"/>
<evidence type="ECO:0000256" key="1">
    <source>
        <dbReference type="ARBA" id="ARBA00001946"/>
    </source>
</evidence>
<dbReference type="PANTHER" id="PTHR11839">
    <property type="entry name" value="UDP/ADP-SUGAR PYROPHOSPHATASE"/>
    <property type="match status" value="1"/>
</dbReference>
<dbReference type="PANTHER" id="PTHR11839:SF18">
    <property type="entry name" value="NUDIX HYDROLASE DOMAIN-CONTAINING PROTEIN"/>
    <property type="match status" value="1"/>
</dbReference>
<comment type="cofactor">
    <cofactor evidence="1">
        <name>Mg(2+)</name>
        <dbReference type="ChEBI" id="CHEBI:18420"/>
    </cofactor>
</comment>
<dbReference type="InterPro" id="IPR015797">
    <property type="entry name" value="NUDIX_hydrolase-like_dom_sf"/>
</dbReference>
<dbReference type="Gene3D" id="3.90.79.10">
    <property type="entry name" value="Nucleoside Triphosphate Pyrophosphohydrolase"/>
    <property type="match status" value="1"/>
</dbReference>
<evidence type="ECO:0000313" key="5">
    <source>
        <dbReference type="Proteomes" id="UP000611629"/>
    </source>
</evidence>
<feature type="domain" description="Nudix hydrolase" evidence="3">
    <location>
        <begin position="40"/>
        <end position="168"/>
    </location>
</feature>
<gene>
    <name evidence="4" type="ORF">HZF24_05160</name>
</gene>
<name>A0A974GVM7_SEDHY</name>
<dbReference type="Proteomes" id="UP000611629">
    <property type="component" value="Unassembled WGS sequence"/>
</dbReference>
<dbReference type="InterPro" id="IPR000086">
    <property type="entry name" value="NUDIX_hydrolase_dom"/>
</dbReference>
<accession>A0A974GVM7</accession>
<dbReference type="SUPFAM" id="SSF55811">
    <property type="entry name" value="Nudix"/>
    <property type="match status" value="1"/>
</dbReference>
<comment type="caution">
    <text evidence="4">The sequence shown here is derived from an EMBL/GenBank/DDBJ whole genome shotgun (WGS) entry which is preliminary data.</text>
</comment>
<proteinExistence type="predicted"/>
<dbReference type="InterPro" id="IPR020084">
    <property type="entry name" value="NUDIX_hydrolase_CS"/>
</dbReference>
<dbReference type="PROSITE" id="PS00893">
    <property type="entry name" value="NUDIX_BOX"/>
    <property type="match status" value="1"/>
</dbReference>
<dbReference type="EMBL" id="JACBNQ010000003">
    <property type="protein sequence ID" value="NYB73524.1"/>
    <property type="molecule type" value="Genomic_DNA"/>
</dbReference>
<dbReference type="GO" id="GO:0019693">
    <property type="term" value="P:ribose phosphate metabolic process"/>
    <property type="evidence" value="ECO:0007669"/>
    <property type="project" value="TreeGrafter"/>
</dbReference>
<keyword evidence="5" id="KW-1185">Reference proteome</keyword>
<reference evidence="4" key="1">
    <citation type="submission" date="2020-07" db="EMBL/GenBank/DDBJ databases">
        <title>Genomic analysis of a strain of Sedimentibacter Hydroxybenzoicus DSM7310.</title>
        <authorList>
            <person name="Ma S."/>
        </authorList>
    </citation>
    <scope>NUCLEOTIDE SEQUENCE</scope>
    <source>
        <strain evidence="4">DSM 7310</strain>
    </source>
</reference>
<keyword evidence="2 4" id="KW-0378">Hydrolase</keyword>
<dbReference type="CDD" id="cd03424">
    <property type="entry name" value="NUDIX_ADPRase_Nudt5_UGPPase_Nudt14"/>
    <property type="match status" value="1"/>
</dbReference>
<dbReference type="FunFam" id="3.90.79.10:FF:000024">
    <property type="entry name" value="ADP-ribose pyrophosphatase"/>
    <property type="match status" value="1"/>
</dbReference>
<dbReference type="PROSITE" id="PS51462">
    <property type="entry name" value="NUDIX"/>
    <property type="match status" value="1"/>
</dbReference>
<protein>
    <submittedName>
        <fullName evidence="4">NUDIX hydrolase</fullName>
    </submittedName>
</protein>
<evidence type="ECO:0000313" key="4">
    <source>
        <dbReference type="EMBL" id="NYB73524.1"/>
    </source>
</evidence>
<organism evidence="4 5">
    <name type="scientific">Sedimentibacter hydroxybenzoicus DSM 7310</name>
    <dbReference type="NCBI Taxonomy" id="1123245"/>
    <lineage>
        <taxon>Bacteria</taxon>
        <taxon>Bacillati</taxon>
        <taxon>Bacillota</taxon>
        <taxon>Tissierellia</taxon>
        <taxon>Sedimentibacter</taxon>
    </lineage>
</organism>
<dbReference type="GO" id="GO:0006753">
    <property type="term" value="P:nucleoside phosphate metabolic process"/>
    <property type="evidence" value="ECO:0007669"/>
    <property type="project" value="TreeGrafter"/>
</dbReference>
<dbReference type="Pfam" id="PF00293">
    <property type="entry name" value="NUDIX"/>
    <property type="match status" value="1"/>
</dbReference>
<evidence type="ECO:0000259" key="3">
    <source>
        <dbReference type="PROSITE" id="PS51462"/>
    </source>
</evidence>
<dbReference type="GO" id="GO:0016787">
    <property type="term" value="F:hydrolase activity"/>
    <property type="evidence" value="ECO:0007669"/>
    <property type="project" value="UniProtKB-KW"/>
</dbReference>